<dbReference type="OrthoDB" id="7865918at2"/>
<dbReference type="HOGENOM" id="CLU_1146151_0_0_5"/>
<dbReference type="AlphaFoldDB" id="S9QVD9"/>
<feature type="signal peptide" evidence="2">
    <location>
        <begin position="1"/>
        <end position="22"/>
    </location>
</feature>
<evidence type="ECO:0000256" key="1">
    <source>
        <dbReference type="SAM" id="MobiDB-lite"/>
    </source>
</evidence>
<dbReference type="InterPro" id="IPR018927">
    <property type="entry name" value="Pilus_synth_Q_C"/>
</dbReference>
<sequence length="271" mass="29300">MNFRPSFLLFLAAAAGAAPVHAEEPVTGFGDSIPLTFAVDQILPDKYEVTFGPGVDVDQRVSWKGGDAWDVVLEDTLSEVGLFADITETDRVRITTNPQARRELSSGLRISEYSRPKIGPRKDSYPDDLQGTPGLKLGGQEDASKADPGTPGLAVLDHSLRPKLRPKHLGEDAILVGVDETNIATDDEVWPVFAGSSLEETLKDWGDRAGWTIHWNSEYSYPIEASAEFEGNFISAVNALFNAFDSITPAIQGDLFKGNNVLVVSNPVEGG</sequence>
<comment type="caution">
    <text evidence="4">The sequence shown here is derived from an EMBL/GenBank/DDBJ whole genome shotgun (WGS) entry which is preliminary data.</text>
</comment>
<keyword evidence="5" id="KW-1185">Reference proteome</keyword>
<dbReference type="eggNOG" id="ENOG5030VZE">
    <property type="taxonomic scope" value="Bacteria"/>
</dbReference>
<evidence type="ECO:0000313" key="4">
    <source>
        <dbReference type="EMBL" id="EPX83527.1"/>
    </source>
</evidence>
<feature type="chain" id="PRO_5004555397" description="Toxin co-regulated pilus biosynthesis protein Q C-terminal domain-containing protein" evidence="2">
    <location>
        <begin position="23"/>
        <end position="271"/>
    </location>
</feature>
<dbReference type="Gene3D" id="3.55.50.70">
    <property type="match status" value="1"/>
</dbReference>
<name>S9QVD9_9RHOB</name>
<keyword evidence="2" id="KW-0732">Signal</keyword>
<evidence type="ECO:0000256" key="2">
    <source>
        <dbReference type="SAM" id="SignalP"/>
    </source>
</evidence>
<organism evidence="4 5">
    <name type="scientific">Salipiger mucosus DSM 16094</name>
    <dbReference type="NCBI Taxonomy" id="1123237"/>
    <lineage>
        <taxon>Bacteria</taxon>
        <taxon>Pseudomonadati</taxon>
        <taxon>Pseudomonadota</taxon>
        <taxon>Alphaproteobacteria</taxon>
        <taxon>Rhodobacterales</taxon>
        <taxon>Roseobacteraceae</taxon>
        <taxon>Salipiger</taxon>
    </lineage>
</organism>
<evidence type="ECO:0000259" key="3">
    <source>
        <dbReference type="Pfam" id="PF10671"/>
    </source>
</evidence>
<dbReference type="STRING" id="1123237.Salmuc_02135"/>
<dbReference type="EMBL" id="APVH01000015">
    <property type="protein sequence ID" value="EPX83527.1"/>
    <property type="molecule type" value="Genomic_DNA"/>
</dbReference>
<dbReference type="Pfam" id="PF10671">
    <property type="entry name" value="TcpQ"/>
    <property type="match status" value="1"/>
</dbReference>
<feature type="domain" description="Toxin co-regulated pilus biosynthesis protein Q C-terminal" evidence="3">
    <location>
        <begin position="189"/>
        <end position="265"/>
    </location>
</feature>
<protein>
    <recommendedName>
        <fullName evidence="3">Toxin co-regulated pilus biosynthesis protein Q C-terminal domain-containing protein</fullName>
    </recommendedName>
</protein>
<evidence type="ECO:0000313" key="5">
    <source>
        <dbReference type="Proteomes" id="UP000015347"/>
    </source>
</evidence>
<gene>
    <name evidence="4" type="ORF">Salmuc_02135</name>
</gene>
<proteinExistence type="predicted"/>
<feature type="region of interest" description="Disordered" evidence="1">
    <location>
        <begin position="114"/>
        <end position="151"/>
    </location>
</feature>
<dbReference type="RefSeq" id="WP_020038398.1">
    <property type="nucleotide sequence ID" value="NZ_KE557274.1"/>
</dbReference>
<reference evidence="5" key="1">
    <citation type="journal article" date="2014" name="Stand. Genomic Sci.">
        <title>Genome sequence of the exopolysaccharide-producing Salipiger mucosus type strain (DSM 16094(T)), a moderately halophilic member of the Roseobacter clade.</title>
        <authorList>
            <person name="Riedel T."/>
            <person name="Spring S."/>
            <person name="Fiebig A."/>
            <person name="Petersen J."/>
            <person name="Kyrpides N.C."/>
            <person name="Goker M."/>
            <person name="Klenk H.P."/>
        </authorList>
    </citation>
    <scope>NUCLEOTIDE SEQUENCE [LARGE SCALE GENOMIC DNA]</scope>
    <source>
        <strain evidence="5">DSM 16094</strain>
    </source>
</reference>
<dbReference type="Proteomes" id="UP000015347">
    <property type="component" value="Unassembled WGS sequence"/>
</dbReference>
<accession>S9QVD9</accession>
<feature type="compositionally biased region" description="Basic and acidic residues" evidence="1">
    <location>
        <begin position="114"/>
        <end position="125"/>
    </location>
</feature>